<dbReference type="EMBL" id="BARS01032485">
    <property type="protein sequence ID" value="GAG28063.1"/>
    <property type="molecule type" value="Genomic_DNA"/>
</dbReference>
<keyword evidence="1" id="KW-0472">Membrane</keyword>
<accession>X0WUB7</accession>
<gene>
    <name evidence="2" type="ORF">S01H1_50418</name>
</gene>
<protein>
    <submittedName>
        <fullName evidence="2">Uncharacterized protein</fullName>
    </submittedName>
</protein>
<keyword evidence="1" id="KW-0812">Transmembrane</keyword>
<feature type="transmembrane region" description="Helical" evidence="1">
    <location>
        <begin position="64"/>
        <end position="83"/>
    </location>
</feature>
<comment type="caution">
    <text evidence="2">The sequence shown here is derived from an EMBL/GenBank/DDBJ whole genome shotgun (WGS) entry which is preliminary data.</text>
</comment>
<organism evidence="2">
    <name type="scientific">marine sediment metagenome</name>
    <dbReference type="NCBI Taxonomy" id="412755"/>
    <lineage>
        <taxon>unclassified sequences</taxon>
        <taxon>metagenomes</taxon>
        <taxon>ecological metagenomes</taxon>
    </lineage>
</organism>
<feature type="transmembrane region" description="Helical" evidence="1">
    <location>
        <begin position="12"/>
        <end position="35"/>
    </location>
</feature>
<proteinExistence type="predicted"/>
<sequence length="86" mass="9616">MAFVEALNLRYWLINTLSGSIEIFSFLAMIIIAGLAARFRMNGFLTVLMLGLFAVMLSQYMAGIYILVILITSLIVFVGISRFTKT</sequence>
<name>X0WUB7_9ZZZZ</name>
<reference evidence="2" key="1">
    <citation type="journal article" date="2014" name="Front. Microbiol.">
        <title>High frequency of phylogenetically diverse reductive dehalogenase-homologous genes in deep subseafloor sedimentary metagenomes.</title>
        <authorList>
            <person name="Kawai M."/>
            <person name="Futagami T."/>
            <person name="Toyoda A."/>
            <person name="Takaki Y."/>
            <person name="Nishi S."/>
            <person name="Hori S."/>
            <person name="Arai W."/>
            <person name="Tsubouchi T."/>
            <person name="Morono Y."/>
            <person name="Uchiyama I."/>
            <person name="Ito T."/>
            <person name="Fujiyama A."/>
            <person name="Inagaki F."/>
            <person name="Takami H."/>
        </authorList>
    </citation>
    <scope>NUCLEOTIDE SEQUENCE</scope>
    <source>
        <strain evidence="2">Expedition CK06-06</strain>
    </source>
</reference>
<evidence type="ECO:0000313" key="2">
    <source>
        <dbReference type="EMBL" id="GAG28063.1"/>
    </source>
</evidence>
<dbReference type="AlphaFoldDB" id="X0WUB7"/>
<keyword evidence="1" id="KW-1133">Transmembrane helix</keyword>
<evidence type="ECO:0000256" key="1">
    <source>
        <dbReference type="SAM" id="Phobius"/>
    </source>
</evidence>